<reference evidence="1" key="1">
    <citation type="submission" date="2021-02" db="EMBL/GenBank/DDBJ databases">
        <authorList>
            <person name="Dougan E. K."/>
            <person name="Rhodes N."/>
            <person name="Thang M."/>
            <person name="Chan C."/>
        </authorList>
    </citation>
    <scope>NUCLEOTIDE SEQUENCE</scope>
</reference>
<gene>
    <name evidence="1" type="ORF">SNAT2548_LOCUS18689</name>
</gene>
<evidence type="ECO:0000313" key="1">
    <source>
        <dbReference type="EMBL" id="CAE7353453.1"/>
    </source>
</evidence>
<dbReference type="InterPro" id="IPR011990">
    <property type="entry name" value="TPR-like_helical_dom_sf"/>
</dbReference>
<evidence type="ECO:0000313" key="2">
    <source>
        <dbReference type="Proteomes" id="UP000604046"/>
    </source>
</evidence>
<accession>A0A812PMH9</accession>
<comment type="caution">
    <text evidence="1">The sequence shown here is derived from an EMBL/GenBank/DDBJ whole genome shotgun (WGS) entry which is preliminary data.</text>
</comment>
<organism evidence="1 2">
    <name type="scientific">Symbiodinium natans</name>
    <dbReference type="NCBI Taxonomy" id="878477"/>
    <lineage>
        <taxon>Eukaryota</taxon>
        <taxon>Sar</taxon>
        <taxon>Alveolata</taxon>
        <taxon>Dinophyceae</taxon>
        <taxon>Suessiales</taxon>
        <taxon>Symbiodiniaceae</taxon>
        <taxon>Symbiodinium</taxon>
    </lineage>
</organism>
<evidence type="ECO:0008006" key="3">
    <source>
        <dbReference type="Google" id="ProtNLM"/>
    </source>
</evidence>
<proteinExistence type="predicted"/>
<name>A0A812PMH9_9DINO</name>
<dbReference type="AlphaFoldDB" id="A0A812PMH9"/>
<dbReference type="Gene3D" id="1.25.40.10">
    <property type="entry name" value="Tetratricopeptide repeat domain"/>
    <property type="match status" value="1"/>
</dbReference>
<dbReference type="Proteomes" id="UP000604046">
    <property type="component" value="Unassembled WGS sequence"/>
</dbReference>
<sequence>MQGQLRRGAPLPKQLTVQVTELGRRSLWADALHKVAEARNQELLDVVLCNAAVMACARGKAWQAALAVFQSMAEERLRGLPTPDTVTFNSALRGVVAAGGLCQVACCSEHRQLQQRPEGLCQEWLLERGAAAAFALT</sequence>
<dbReference type="EMBL" id="CAJNDS010002153">
    <property type="protein sequence ID" value="CAE7353453.1"/>
    <property type="molecule type" value="Genomic_DNA"/>
</dbReference>
<keyword evidence="2" id="KW-1185">Reference proteome</keyword>
<protein>
    <recommendedName>
        <fullName evidence="3">Pentatricopeptide repeat-containing protein, chloroplastic</fullName>
    </recommendedName>
</protein>